<dbReference type="STRING" id="1581680.BN1209_1375"/>
<protein>
    <recommendedName>
        <fullName evidence="2">Ribosomal silencing factor RsfS</fullName>
    </recommendedName>
</protein>
<dbReference type="GO" id="GO:0017148">
    <property type="term" value="P:negative regulation of translation"/>
    <property type="evidence" value="ECO:0007669"/>
    <property type="project" value="UniProtKB-UniRule"/>
</dbReference>
<keyword evidence="2" id="KW-0963">Cytoplasm</keyword>
<reference evidence="4" key="1">
    <citation type="submission" date="2014-12" db="EMBL/GenBank/DDBJ databases">
        <authorList>
            <person name="Salcher M.M."/>
        </authorList>
    </citation>
    <scope>NUCLEOTIDE SEQUENCE [LARGE SCALE GENOMIC DNA]</scope>
    <source>
        <strain evidence="4">MMS-10A-171</strain>
    </source>
</reference>
<evidence type="ECO:0000313" key="4">
    <source>
        <dbReference type="Proteomes" id="UP000056322"/>
    </source>
</evidence>
<dbReference type="Pfam" id="PF02410">
    <property type="entry name" value="RsfS"/>
    <property type="match status" value="1"/>
</dbReference>
<dbReference type="HAMAP" id="MF_01477">
    <property type="entry name" value="Iojap_RsfS"/>
    <property type="match status" value="1"/>
</dbReference>
<dbReference type="PANTHER" id="PTHR21043:SF0">
    <property type="entry name" value="MITOCHONDRIAL ASSEMBLY OF RIBOSOMAL LARGE SUBUNIT PROTEIN 1"/>
    <property type="match status" value="1"/>
</dbReference>
<dbReference type="NCBIfam" id="TIGR00090">
    <property type="entry name" value="rsfS_iojap_ybeB"/>
    <property type="match status" value="1"/>
</dbReference>
<dbReference type="GO" id="GO:0090071">
    <property type="term" value="P:negative regulation of ribosome biogenesis"/>
    <property type="evidence" value="ECO:0007669"/>
    <property type="project" value="UniProtKB-UniRule"/>
</dbReference>
<evidence type="ECO:0000256" key="1">
    <source>
        <dbReference type="ARBA" id="ARBA00010574"/>
    </source>
</evidence>
<dbReference type="InterPro" id="IPR043519">
    <property type="entry name" value="NT_sf"/>
</dbReference>
<dbReference type="PANTHER" id="PTHR21043">
    <property type="entry name" value="IOJAP SUPERFAMILY ORTHOLOG"/>
    <property type="match status" value="1"/>
</dbReference>
<proteinExistence type="inferred from homology"/>
<name>A0A0B7IZ72_9PROT</name>
<comment type="similarity">
    <text evidence="1 2">Belongs to the Iojap/RsfS family.</text>
</comment>
<accession>A0A0B7IZ72</accession>
<dbReference type="InterPro" id="IPR004394">
    <property type="entry name" value="Iojap/RsfS/C7orf30"/>
</dbReference>
<gene>
    <name evidence="2 3" type="primary">rsfS</name>
    <name evidence="3" type="ORF">BN1209_1375</name>
</gene>
<keyword evidence="2" id="KW-0678">Repressor</keyword>
<evidence type="ECO:0000256" key="2">
    <source>
        <dbReference type="HAMAP-Rule" id="MF_01477"/>
    </source>
</evidence>
<dbReference type="Proteomes" id="UP000056322">
    <property type="component" value="Chromosome 1"/>
</dbReference>
<comment type="subunit">
    <text evidence="2">Interacts with ribosomal protein uL14 (rplN).</text>
</comment>
<dbReference type="EMBL" id="LN794158">
    <property type="protein sequence ID" value="CEN56414.1"/>
    <property type="molecule type" value="Genomic_DNA"/>
</dbReference>
<dbReference type="RefSeq" id="WP_045751511.1">
    <property type="nucleotide sequence ID" value="NZ_LN794158.1"/>
</dbReference>
<dbReference type="GO" id="GO:0042256">
    <property type="term" value="P:cytosolic ribosome assembly"/>
    <property type="evidence" value="ECO:0007669"/>
    <property type="project" value="UniProtKB-UniRule"/>
</dbReference>
<keyword evidence="4" id="KW-1185">Reference proteome</keyword>
<dbReference type="KEGG" id="mbac:BN1209_1375"/>
<sequence length="120" mass="13295">MELEAMKQAVVDALEDIKGYDITVMDVRKLTSMASYMIVANATSSRQTKAMANNVIVKLKELGVEARGTEGEREGEWVLVDLGDIIVHIMLPATRAYYNLEQLWGAAEGNRHITNDTKAP</sequence>
<dbReference type="AlphaFoldDB" id="A0A0B7IZ72"/>
<comment type="subcellular location">
    <subcellularLocation>
        <location evidence="2">Cytoplasm</location>
    </subcellularLocation>
</comment>
<organism evidence="3 4">
    <name type="scientific">Candidatus Methylopumilus turicensis</name>
    <dbReference type="NCBI Taxonomy" id="1581680"/>
    <lineage>
        <taxon>Bacteria</taxon>
        <taxon>Pseudomonadati</taxon>
        <taxon>Pseudomonadota</taxon>
        <taxon>Betaproteobacteria</taxon>
        <taxon>Nitrosomonadales</taxon>
        <taxon>Methylophilaceae</taxon>
        <taxon>Candidatus Methylopumilus</taxon>
    </lineage>
</organism>
<evidence type="ECO:0000313" key="3">
    <source>
        <dbReference type="EMBL" id="CEN56414.1"/>
    </source>
</evidence>
<dbReference type="SUPFAM" id="SSF81301">
    <property type="entry name" value="Nucleotidyltransferase"/>
    <property type="match status" value="1"/>
</dbReference>
<dbReference type="GO" id="GO:0043023">
    <property type="term" value="F:ribosomal large subunit binding"/>
    <property type="evidence" value="ECO:0007669"/>
    <property type="project" value="TreeGrafter"/>
</dbReference>
<keyword evidence="2" id="KW-0810">Translation regulation</keyword>
<dbReference type="GO" id="GO:0005737">
    <property type="term" value="C:cytoplasm"/>
    <property type="evidence" value="ECO:0007669"/>
    <property type="project" value="UniProtKB-SubCell"/>
</dbReference>
<dbReference type="HOGENOM" id="CLU_092688_6_1_4"/>
<comment type="function">
    <text evidence="2">Functions as a ribosomal silencing factor. Interacts with ribosomal protein uL14 (rplN), blocking formation of intersubunit bridge B8. Prevents association of the 30S and 50S ribosomal subunits and the formation of functional ribosomes, thus repressing translation.</text>
</comment>
<dbReference type="Gene3D" id="3.30.460.10">
    <property type="entry name" value="Beta Polymerase, domain 2"/>
    <property type="match status" value="1"/>
</dbReference>